<gene>
    <name evidence="3" type="ORF">ALTATR162_LOCUS8561</name>
</gene>
<evidence type="ECO:0000256" key="2">
    <source>
        <dbReference type="SAM" id="Phobius"/>
    </source>
</evidence>
<dbReference type="EMBL" id="CAJRGZ010000023">
    <property type="protein sequence ID" value="CAG5178158.1"/>
    <property type="molecule type" value="Genomic_DNA"/>
</dbReference>
<protein>
    <submittedName>
        <fullName evidence="3">Uncharacterized protein</fullName>
    </submittedName>
</protein>
<dbReference type="RefSeq" id="XP_043172128.1">
    <property type="nucleotide sequence ID" value="XM_043316193.1"/>
</dbReference>
<dbReference type="OrthoDB" id="409136at2759"/>
<feature type="compositionally biased region" description="Polar residues" evidence="1">
    <location>
        <begin position="160"/>
        <end position="177"/>
    </location>
</feature>
<feature type="transmembrane region" description="Helical" evidence="2">
    <location>
        <begin position="421"/>
        <end position="440"/>
    </location>
</feature>
<comment type="caution">
    <text evidence="3">The sequence shown here is derived from an EMBL/GenBank/DDBJ whole genome shotgun (WGS) entry which is preliminary data.</text>
</comment>
<dbReference type="AlphaFoldDB" id="A0A8J2I5P1"/>
<keyword evidence="2" id="KW-0472">Membrane</keyword>
<reference evidence="3" key="1">
    <citation type="submission" date="2021-05" db="EMBL/GenBank/DDBJ databases">
        <authorList>
            <person name="Stam R."/>
        </authorList>
    </citation>
    <scope>NUCLEOTIDE SEQUENCE</scope>
    <source>
        <strain evidence="3">CS162</strain>
    </source>
</reference>
<proteinExistence type="predicted"/>
<accession>A0A8J2I5P1</accession>
<evidence type="ECO:0000313" key="4">
    <source>
        <dbReference type="Proteomes" id="UP000676310"/>
    </source>
</evidence>
<keyword evidence="2" id="KW-0812">Transmembrane</keyword>
<sequence length="442" mass="49294">MRDYEYNVFEDWFSQSELFFDFELSARSKAVFYLRHVLYNDRTLAYISRLTPMQSWQTADAIWLEIHHEAPGLAEGTLNKRDGEGSPYTTLCFRGFISPCGEELYADYADTTNKTALDRFCKQLHKLGNRSGVESLLDSPADCIGASPGPHDGIPGPSERQGNGSRRGSGPDSGNETSGQLSSRPSGSSQDTGNDRSQSMIGKINRHLNDEGHPTHCRYLELCIDTSQHGTSLGEIRLNGVGAGSGPRVQNDWELFTKIYETYSNSRRSSRFGFLYKPVDIQFVRFSVFGGGHVGIYEKPMILPPETDVRNGKWQYYECPLEPLPPIDSRTFFHYFWNHRRRTSQDGTSSLFLNRLPKKVGTSMLQQEASNTLNLGYGIHIIEGPNKKLLSVAVFVILVVSFAASLAYSLATHAQESGFGIGQWMVAAMTAGLGAIYFDLTE</sequence>
<keyword evidence="4" id="KW-1185">Reference proteome</keyword>
<dbReference type="Proteomes" id="UP000676310">
    <property type="component" value="Unassembled WGS sequence"/>
</dbReference>
<evidence type="ECO:0000313" key="3">
    <source>
        <dbReference type="EMBL" id="CAG5178158.1"/>
    </source>
</evidence>
<dbReference type="GeneID" id="67020685"/>
<feature type="region of interest" description="Disordered" evidence="1">
    <location>
        <begin position="139"/>
        <end position="198"/>
    </location>
</feature>
<feature type="compositionally biased region" description="Low complexity" evidence="1">
    <location>
        <begin position="178"/>
        <end position="190"/>
    </location>
</feature>
<feature type="transmembrane region" description="Helical" evidence="2">
    <location>
        <begin position="389"/>
        <end position="409"/>
    </location>
</feature>
<name>A0A8J2I5P1_9PLEO</name>
<organism evidence="3 4">
    <name type="scientific">Alternaria atra</name>
    <dbReference type="NCBI Taxonomy" id="119953"/>
    <lineage>
        <taxon>Eukaryota</taxon>
        <taxon>Fungi</taxon>
        <taxon>Dikarya</taxon>
        <taxon>Ascomycota</taxon>
        <taxon>Pezizomycotina</taxon>
        <taxon>Dothideomycetes</taxon>
        <taxon>Pleosporomycetidae</taxon>
        <taxon>Pleosporales</taxon>
        <taxon>Pleosporineae</taxon>
        <taxon>Pleosporaceae</taxon>
        <taxon>Alternaria</taxon>
        <taxon>Alternaria sect. Ulocladioides</taxon>
    </lineage>
</organism>
<keyword evidence="2" id="KW-1133">Transmembrane helix</keyword>
<evidence type="ECO:0000256" key="1">
    <source>
        <dbReference type="SAM" id="MobiDB-lite"/>
    </source>
</evidence>